<evidence type="ECO:0000256" key="1">
    <source>
        <dbReference type="SAM" id="MobiDB-lite"/>
    </source>
</evidence>
<feature type="compositionally biased region" description="Basic residues" evidence="1">
    <location>
        <begin position="81"/>
        <end position="99"/>
    </location>
</feature>
<proteinExistence type="predicted"/>
<dbReference type="OrthoDB" id="10525539at2759"/>
<dbReference type="VEuPathDB" id="FungiDB:MELLADRAFT_78046"/>
<gene>
    <name evidence="2" type="ORF">MELLADRAFT_78046</name>
</gene>
<keyword evidence="3" id="KW-1185">Reference proteome</keyword>
<dbReference type="Proteomes" id="UP000001072">
    <property type="component" value="Unassembled WGS sequence"/>
</dbReference>
<dbReference type="AlphaFoldDB" id="F4RPL9"/>
<evidence type="ECO:0000313" key="2">
    <source>
        <dbReference type="EMBL" id="EGG05558.1"/>
    </source>
</evidence>
<dbReference type="InParanoid" id="F4RPL9"/>
<feature type="region of interest" description="Disordered" evidence="1">
    <location>
        <begin position="285"/>
        <end position="340"/>
    </location>
</feature>
<reference evidence="3" key="1">
    <citation type="journal article" date="2011" name="Proc. Natl. Acad. Sci. U.S.A.">
        <title>Obligate biotrophy features unraveled by the genomic analysis of rust fungi.</title>
        <authorList>
            <person name="Duplessis S."/>
            <person name="Cuomo C.A."/>
            <person name="Lin Y.-C."/>
            <person name="Aerts A."/>
            <person name="Tisserant E."/>
            <person name="Veneault-Fourrey C."/>
            <person name="Joly D.L."/>
            <person name="Hacquard S."/>
            <person name="Amselem J."/>
            <person name="Cantarel B.L."/>
            <person name="Chiu R."/>
            <person name="Coutinho P.M."/>
            <person name="Feau N."/>
            <person name="Field M."/>
            <person name="Frey P."/>
            <person name="Gelhaye E."/>
            <person name="Goldberg J."/>
            <person name="Grabherr M.G."/>
            <person name="Kodira C.D."/>
            <person name="Kohler A."/>
            <person name="Kuees U."/>
            <person name="Lindquist E.A."/>
            <person name="Lucas S.M."/>
            <person name="Mago R."/>
            <person name="Mauceli E."/>
            <person name="Morin E."/>
            <person name="Murat C."/>
            <person name="Pangilinan J.L."/>
            <person name="Park R."/>
            <person name="Pearson M."/>
            <person name="Quesneville H."/>
            <person name="Rouhier N."/>
            <person name="Sakthikumar S."/>
            <person name="Salamov A.A."/>
            <person name="Schmutz J."/>
            <person name="Selles B."/>
            <person name="Shapiro H."/>
            <person name="Tanguay P."/>
            <person name="Tuskan G.A."/>
            <person name="Henrissat B."/>
            <person name="Van de Peer Y."/>
            <person name="Rouze P."/>
            <person name="Ellis J.G."/>
            <person name="Dodds P.N."/>
            <person name="Schein J.E."/>
            <person name="Zhong S."/>
            <person name="Hamelin R.C."/>
            <person name="Grigoriev I.V."/>
            <person name="Szabo L.J."/>
            <person name="Martin F."/>
        </authorList>
    </citation>
    <scope>NUCLEOTIDE SEQUENCE [LARGE SCALE GENOMIC DNA]</scope>
    <source>
        <strain evidence="3">98AG31 / pathotype 3-4-7</strain>
    </source>
</reference>
<name>F4RPL9_MELLP</name>
<dbReference type="HOGENOM" id="CLU_580147_0_0_1"/>
<dbReference type="RefSeq" id="XP_007411047.1">
    <property type="nucleotide sequence ID" value="XM_007410985.1"/>
</dbReference>
<dbReference type="GeneID" id="18933047"/>
<feature type="region of interest" description="Disordered" evidence="1">
    <location>
        <begin position="81"/>
        <end position="111"/>
    </location>
</feature>
<feature type="region of interest" description="Disordered" evidence="1">
    <location>
        <begin position="218"/>
        <end position="238"/>
    </location>
</feature>
<feature type="compositionally biased region" description="Low complexity" evidence="1">
    <location>
        <begin position="151"/>
        <end position="160"/>
    </location>
</feature>
<feature type="region of interest" description="Disordered" evidence="1">
    <location>
        <begin position="127"/>
        <end position="179"/>
    </location>
</feature>
<feature type="compositionally biased region" description="Polar residues" evidence="1">
    <location>
        <begin position="138"/>
        <end position="150"/>
    </location>
</feature>
<accession>F4RPL9</accession>
<feature type="compositionally biased region" description="Polar residues" evidence="1">
    <location>
        <begin position="285"/>
        <end position="302"/>
    </location>
</feature>
<organism evidence="3">
    <name type="scientific">Melampsora larici-populina (strain 98AG31 / pathotype 3-4-7)</name>
    <name type="common">Poplar leaf rust fungus</name>
    <dbReference type="NCBI Taxonomy" id="747676"/>
    <lineage>
        <taxon>Eukaryota</taxon>
        <taxon>Fungi</taxon>
        <taxon>Dikarya</taxon>
        <taxon>Basidiomycota</taxon>
        <taxon>Pucciniomycotina</taxon>
        <taxon>Pucciniomycetes</taxon>
        <taxon>Pucciniales</taxon>
        <taxon>Melampsoraceae</taxon>
        <taxon>Melampsora</taxon>
    </lineage>
</organism>
<evidence type="ECO:0000313" key="3">
    <source>
        <dbReference type="Proteomes" id="UP000001072"/>
    </source>
</evidence>
<protein>
    <submittedName>
        <fullName evidence="2">Uncharacterized protein</fullName>
    </submittedName>
</protein>
<sequence length="471" mass="52737">MYNLIPPNHLKKHDTPPRKSLKRRASSIIESLTTTFSHSGISSTSDLSNIKPRTPIIITTPDLKIHTKIELNQFSALTQRKLNHHHRSKPSKFKTPHHYQPKDTLDSNSNISDSKSNIFQDFLNLNSNSKNQKDKQNISLRTSQSKSYQNQSKHPYQSSSKQHHYHYSKSRFTQQNTMRSKGMNISSLEEVMMNHFGSGDQTFSSNLSFYNHTMPHSKSGLSLNSNRNQNHNQKENQNSEQMVIDEVDDPLGLFSPTGRVPVKRSLNQLNSKPLGIKVKTQTTDSKPFSILSPNPFTETFSESSKKPDQSSQKNENQPKEENTPTLSQSTGSNSISSFYSLNSSLNQSQPATVTQTQAQQRLQMTFQNSLVNFNSESKSVSPIERFSILKNPSNRHETGSVWSMVNPSDSLQSLSSNNVGQNNPSTTTTITGPGTAMGNGTGAGSNLRINSLRKKLSQGFKGSLHKRFRKA</sequence>
<dbReference type="KEGG" id="mlr:MELLADRAFT_78046"/>
<dbReference type="EMBL" id="GL883112">
    <property type="protein sequence ID" value="EGG05558.1"/>
    <property type="molecule type" value="Genomic_DNA"/>
</dbReference>
<feature type="region of interest" description="Disordered" evidence="1">
    <location>
        <begin position="1"/>
        <end position="23"/>
    </location>
</feature>